<proteinExistence type="predicted"/>
<organism evidence="1 2">
    <name type="scientific">Haematococcus lacustris</name>
    <name type="common">Green alga</name>
    <name type="synonym">Haematococcus pluvialis</name>
    <dbReference type="NCBI Taxonomy" id="44745"/>
    <lineage>
        <taxon>Eukaryota</taxon>
        <taxon>Viridiplantae</taxon>
        <taxon>Chlorophyta</taxon>
        <taxon>core chlorophytes</taxon>
        <taxon>Chlorophyceae</taxon>
        <taxon>CS clade</taxon>
        <taxon>Chlamydomonadales</taxon>
        <taxon>Haematococcaceae</taxon>
        <taxon>Haematococcus</taxon>
    </lineage>
</organism>
<evidence type="ECO:0000313" key="1">
    <source>
        <dbReference type="EMBL" id="GFH13596.1"/>
    </source>
</evidence>
<gene>
    <name evidence="1" type="ORF">HaLaN_09518</name>
</gene>
<dbReference type="PANTHER" id="PTHR15852:SF54">
    <property type="entry name" value="PROTEIN SSUH2 HOMOLOG"/>
    <property type="match status" value="1"/>
</dbReference>
<dbReference type="Proteomes" id="UP000485058">
    <property type="component" value="Unassembled WGS sequence"/>
</dbReference>
<reference evidence="1 2" key="1">
    <citation type="submission" date="2020-02" db="EMBL/GenBank/DDBJ databases">
        <title>Draft genome sequence of Haematococcus lacustris strain NIES-144.</title>
        <authorList>
            <person name="Morimoto D."/>
            <person name="Nakagawa S."/>
            <person name="Yoshida T."/>
            <person name="Sawayama S."/>
        </authorList>
    </citation>
    <scope>NUCLEOTIDE SEQUENCE [LARGE SCALE GENOMIC DNA]</scope>
    <source>
        <strain evidence="1 2">NIES-144</strain>
    </source>
</reference>
<evidence type="ECO:0000313" key="2">
    <source>
        <dbReference type="Proteomes" id="UP000485058"/>
    </source>
</evidence>
<dbReference type="InterPro" id="IPR036410">
    <property type="entry name" value="HSP_DnaJ_Cys-rich_dom_sf"/>
</dbReference>
<dbReference type="SUPFAM" id="SSF57938">
    <property type="entry name" value="DnaJ/Hsp40 cysteine-rich domain"/>
    <property type="match status" value="1"/>
</dbReference>
<dbReference type="GO" id="GO:0008270">
    <property type="term" value="F:zinc ion binding"/>
    <property type="evidence" value="ECO:0007669"/>
    <property type="project" value="UniProtKB-KW"/>
</dbReference>
<keyword evidence="2" id="KW-1185">Reference proteome</keyword>
<protein>
    <submittedName>
        <fullName evidence="1">DnaJ-like zinc-finger protein</fullName>
    </submittedName>
</protein>
<name>A0A699Z2T3_HAELA</name>
<keyword evidence="1" id="KW-0863">Zinc-finger</keyword>
<keyword evidence="1" id="KW-0862">Zinc</keyword>
<accession>A0A699Z2T3</accession>
<dbReference type="EMBL" id="BLLF01000631">
    <property type="protein sequence ID" value="GFH13596.1"/>
    <property type="molecule type" value="Genomic_DNA"/>
</dbReference>
<sequence length="202" mass="22956">MRAAGVHRNGTMLHRYRHPRPELYSNWRFTPRVIEEHDPPGNEPEQVMTAMCTYRVFLQAPTRPAPSQSSWHRAWPGRRRVVQARGSLDGEDVDHELSAELARRADPKRVERMQKHLELIWRIAKSRKPESCSCCNGTGEKECDWCHGTGFMTVGDTIFTNPGSNQCPVCKAKGYTKCEKCRGTGHRAQWLGQDDTVAGLAQ</sequence>
<keyword evidence="1" id="KW-0479">Metal-binding</keyword>
<comment type="caution">
    <text evidence="1">The sequence shown here is derived from an EMBL/GenBank/DDBJ whole genome shotgun (WGS) entry which is preliminary data.</text>
</comment>
<dbReference type="AlphaFoldDB" id="A0A699Z2T3"/>
<dbReference type="PANTHER" id="PTHR15852">
    <property type="entry name" value="PLASTID TRANSCRIPTIONALLY ACTIVE PROTEIN"/>
    <property type="match status" value="1"/>
</dbReference>